<protein>
    <submittedName>
        <fullName evidence="3">Uncharacterized protein</fullName>
    </submittedName>
</protein>
<evidence type="ECO:0000313" key="4">
    <source>
        <dbReference type="Proteomes" id="UP001139493"/>
    </source>
</evidence>
<dbReference type="RefSeq" id="WP_253837209.1">
    <property type="nucleotide sequence ID" value="NZ_JAMTCS010000009.1"/>
</dbReference>
<accession>A0A9X2JVQ6</accession>
<evidence type="ECO:0000313" key="3">
    <source>
        <dbReference type="EMBL" id="MCP2265830.1"/>
    </source>
</evidence>
<comment type="caution">
    <text evidence="3">The sequence shown here is derived from an EMBL/GenBank/DDBJ whole genome shotgun (WGS) entry which is preliminary data.</text>
</comment>
<organism evidence="3 4">
    <name type="scientific">Promicromonospora thailandica</name>
    <dbReference type="NCBI Taxonomy" id="765201"/>
    <lineage>
        <taxon>Bacteria</taxon>
        <taxon>Bacillati</taxon>
        <taxon>Actinomycetota</taxon>
        <taxon>Actinomycetes</taxon>
        <taxon>Micrococcales</taxon>
        <taxon>Promicromonosporaceae</taxon>
        <taxon>Promicromonospora</taxon>
    </lineage>
</organism>
<dbReference type="EMBL" id="JAMTCS010000009">
    <property type="protein sequence ID" value="MCP2265830.1"/>
    <property type="molecule type" value="Genomic_DNA"/>
</dbReference>
<dbReference type="AlphaFoldDB" id="A0A9X2JVQ6"/>
<keyword evidence="4" id="KW-1185">Reference proteome</keyword>
<reference evidence="3" key="1">
    <citation type="submission" date="2022-06" db="EMBL/GenBank/DDBJ databases">
        <title>Genomic Encyclopedia of Archaeal and Bacterial Type Strains, Phase II (KMG-II): from individual species to whole genera.</title>
        <authorList>
            <person name="Goeker M."/>
        </authorList>
    </citation>
    <scope>NUCLEOTIDE SEQUENCE</scope>
    <source>
        <strain evidence="3">DSM 26652</strain>
    </source>
</reference>
<name>A0A9X2JVQ6_9MICO</name>
<gene>
    <name evidence="3" type="ORF">APR03_003188</name>
</gene>
<evidence type="ECO:0000256" key="2">
    <source>
        <dbReference type="SAM" id="Phobius"/>
    </source>
</evidence>
<keyword evidence="2" id="KW-0472">Membrane</keyword>
<keyword evidence="2" id="KW-0812">Transmembrane</keyword>
<dbReference type="Proteomes" id="UP001139493">
    <property type="component" value="Unassembled WGS sequence"/>
</dbReference>
<evidence type="ECO:0000256" key="1">
    <source>
        <dbReference type="SAM" id="MobiDB-lite"/>
    </source>
</evidence>
<proteinExistence type="predicted"/>
<sequence length="198" mass="20819">MTGSGRLRDEARGERWEQSLVGVTGAVRRRDAAVRTQSPHPGPCRRPAPDSNRLHGQRQVRRRLTAPVVVPSVVLGLGLAGCTAAFALAPAATEPVALVCPAPVTVTWVDQYRDVLGLRVPDPRDRLEVSAAAGSTVVVTFTDADGAAYPSVRTETSGTGMLVVEPPRPVPGTERGRWQARAVVTSAGAVSVCTGALR</sequence>
<feature type="transmembrane region" description="Helical" evidence="2">
    <location>
        <begin position="68"/>
        <end position="89"/>
    </location>
</feature>
<keyword evidence="2" id="KW-1133">Transmembrane helix</keyword>
<feature type="region of interest" description="Disordered" evidence="1">
    <location>
        <begin position="27"/>
        <end position="60"/>
    </location>
</feature>